<reference evidence="1" key="1">
    <citation type="submission" date="2014-11" db="EMBL/GenBank/DDBJ databases">
        <authorList>
            <person name="Amaro Gonzalez C."/>
        </authorList>
    </citation>
    <scope>NUCLEOTIDE SEQUENCE</scope>
</reference>
<sequence>MHIHSTSVGLHFLYWCYEAIYFTDILYLQRISPWTVNVNI</sequence>
<dbReference type="EMBL" id="GBXM01008468">
    <property type="protein sequence ID" value="JAI00110.1"/>
    <property type="molecule type" value="Transcribed_RNA"/>
</dbReference>
<evidence type="ECO:0000313" key="1">
    <source>
        <dbReference type="EMBL" id="JAI00110.1"/>
    </source>
</evidence>
<name>A0A0E9XBT4_ANGAN</name>
<accession>A0A0E9XBT4</accession>
<proteinExistence type="predicted"/>
<organism evidence="1">
    <name type="scientific">Anguilla anguilla</name>
    <name type="common">European freshwater eel</name>
    <name type="synonym">Muraena anguilla</name>
    <dbReference type="NCBI Taxonomy" id="7936"/>
    <lineage>
        <taxon>Eukaryota</taxon>
        <taxon>Metazoa</taxon>
        <taxon>Chordata</taxon>
        <taxon>Craniata</taxon>
        <taxon>Vertebrata</taxon>
        <taxon>Euteleostomi</taxon>
        <taxon>Actinopterygii</taxon>
        <taxon>Neopterygii</taxon>
        <taxon>Teleostei</taxon>
        <taxon>Anguilliformes</taxon>
        <taxon>Anguillidae</taxon>
        <taxon>Anguilla</taxon>
    </lineage>
</organism>
<dbReference type="AlphaFoldDB" id="A0A0E9XBT4"/>
<protein>
    <submittedName>
        <fullName evidence="1">Uncharacterized protein</fullName>
    </submittedName>
</protein>
<reference evidence="1" key="2">
    <citation type="journal article" date="2015" name="Fish Shellfish Immunol.">
        <title>Early steps in the European eel (Anguilla anguilla)-Vibrio vulnificus interaction in the gills: Role of the RtxA13 toxin.</title>
        <authorList>
            <person name="Callol A."/>
            <person name="Pajuelo D."/>
            <person name="Ebbesson L."/>
            <person name="Teles M."/>
            <person name="MacKenzie S."/>
            <person name="Amaro C."/>
        </authorList>
    </citation>
    <scope>NUCLEOTIDE SEQUENCE</scope>
</reference>